<sequence>MLNYTFDDTFTCSLSLDAQTSDNLTANSSNWPYAPTSCSAFCAFDDSQWDTEMNDNSHSSTNPGFSLQHTAPPNVDNSKSRLPKSFKASRRLKKCKTAKSLQTIPENEEWKIPTRSIETDFHCFIFEELQPRSVFENDSDSETEEQSL</sequence>
<dbReference type="EMBL" id="AVOT02003640">
    <property type="protein sequence ID" value="MBW0474132.1"/>
    <property type="molecule type" value="Genomic_DNA"/>
</dbReference>
<protein>
    <submittedName>
        <fullName evidence="2">Uncharacterized protein</fullName>
    </submittedName>
</protein>
<accession>A0A9Q3GPB7</accession>
<feature type="region of interest" description="Disordered" evidence="1">
    <location>
        <begin position="52"/>
        <end position="90"/>
    </location>
</feature>
<feature type="compositionally biased region" description="Polar residues" evidence="1">
    <location>
        <begin position="54"/>
        <end position="77"/>
    </location>
</feature>
<evidence type="ECO:0000256" key="1">
    <source>
        <dbReference type="SAM" id="MobiDB-lite"/>
    </source>
</evidence>
<comment type="caution">
    <text evidence="2">The sequence shown here is derived from an EMBL/GenBank/DDBJ whole genome shotgun (WGS) entry which is preliminary data.</text>
</comment>
<name>A0A9Q3GPB7_9BASI</name>
<keyword evidence="3" id="KW-1185">Reference proteome</keyword>
<feature type="compositionally biased region" description="Basic residues" evidence="1">
    <location>
        <begin position="81"/>
        <end position="90"/>
    </location>
</feature>
<proteinExistence type="predicted"/>
<gene>
    <name evidence="2" type="ORF">O181_013847</name>
</gene>
<dbReference type="AlphaFoldDB" id="A0A9Q3GPB7"/>
<dbReference type="Proteomes" id="UP000765509">
    <property type="component" value="Unassembled WGS sequence"/>
</dbReference>
<evidence type="ECO:0000313" key="2">
    <source>
        <dbReference type="EMBL" id="MBW0474132.1"/>
    </source>
</evidence>
<organism evidence="2 3">
    <name type="scientific">Austropuccinia psidii MF-1</name>
    <dbReference type="NCBI Taxonomy" id="1389203"/>
    <lineage>
        <taxon>Eukaryota</taxon>
        <taxon>Fungi</taxon>
        <taxon>Dikarya</taxon>
        <taxon>Basidiomycota</taxon>
        <taxon>Pucciniomycotina</taxon>
        <taxon>Pucciniomycetes</taxon>
        <taxon>Pucciniales</taxon>
        <taxon>Sphaerophragmiaceae</taxon>
        <taxon>Austropuccinia</taxon>
    </lineage>
</organism>
<evidence type="ECO:0000313" key="3">
    <source>
        <dbReference type="Proteomes" id="UP000765509"/>
    </source>
</evidence>
<reference evidence="2" key="1">
    <citation type="submission" date="2021-03" db="EMBL/GenBank/DDBJ databases">
        <title>Draft genome sequence of rust myrtle Austropuccinia psidii MF-1, a brazilian biotype.</title>
        <authorList>
            <person name="Quecine M.C."/>
            <person name="Pachon D.M.R."/>
            <person name="Bonatelli M.L."/>
            <person name="Correr F.H."/>
            <person name="Franceschini L.M."/>
            <person name="Leite T.F."/>
            <person name="Margarido G.R.A."/>
            <person name="Almeida C.A."/>
            <person name="Ferrarezi J.A."/>
            <person name="Labate C.A."/>
        </authorList>
    </citation>
    <scope>NUCLEOTIDE SEQUENCE</scope>
    <source>
        <strain evidence="2">MF-1</strain>
    </source>
</reference>
<dbReference type="OrthoDB" id="2498861at2759"/>